<evidence type="ECO:0000313" key="5">
    <source>
        <dbReference type="Proteomes" id="UP000182800"/>
    </source>
</evidence>
<dbReference type="Proteomes" id="UP000182800">
    <property type="component" value="Unassembled WGS sequence"/>
</dbReference>
<feature type="compositionally biased region" description="Polar residues" evidence="1">
    <location>
        <begin position="1"/>
        <end position="11"/>
    </location>
</feature>
<feature type="region of interest" description="Disordered" evidence="1">
    <location>
        <begin position="1"/>
        <end position="45"/>
    </location>
</feature>
<dbReference type="Proteomes" id="UP000050497">
    <property type="component" value="Unassembled WGS sequence"/>
</dbReference>
<feature type="region of interest" description="Disordered" evidence="1">
    <location>
        <begin position="164"/>
        <end position="185"/>
    </location>
</feature>
<dbReference type="EMBL" id="LJSX01000005">
    <property type="protein sequence ID" value="KPQ11868.1"/>
    <property type="molecule type" value="Genomic_DNA"/>
</dbReference>
<evidence type="ECO:0000313" key="4">
    <source>
        <dbReference type="Proteomes" id="UP000050497"/>
    </source>
</evidence>
<proteinExistence type="predicted"/>
<protein>
    <submittedName>
        <fullName evidence="2">Uncharacterized protein</fullName>
    </submittedName>
</protein>
<evidence type="ECO:0000313" key="2">
    <source>
        <dbReference type="EMBL" id="KPQ11868.1"/>
    </source>
</evidence>
<evidence type="ECO:0000313" key="3">
    <source>
        <dbReference type="EMBL" id="SCC82208.1"/>
    </source>
</evidence>
<keyword evidence="5" id="KW-1185">Reference proteome</keyword>
<accession>A0A0P8A9V1</accession>
<dbReference type="RefSeq" id="WP_131817838.1">
    <property type="nucleotide sequence ID" value="NZ_FMBM01000002.1"/>
</dbReference>
<dbReference type="EMBL" id="FMBM01000002">
    <property type="protein sequence ID" value="SCC82208.1"/>
    <property type="molecule type" value="Genomic_DNA"/>
</dbReference>
<name>A0A0P8A9V1_9HYPH</name>
<comment type="caution">
    <text evidence="2">The sequence shown here is derived from an EMBL/GenBank/DDBJ whole genome shotgun (WGS) entry which is preliminary data.</text>
</comment>
<reference evidence="3 5" key="2">
    <citation type="submission" date="2016-08" db="EMBL/GenBank/DDBJ databases">
        <authorList>
            <person name="Varghese N."/>
            <person name="Submissions Spin"/>
        </authorList>
    </citation>
    <scope>NUCLEOTIDE SEQUENCE [LARGE SCALE GENOMIC DNA]</scope>
    <source>
        <strain evidence="3 5">HL-109</strain>
    </source>
</reference>
<feature type="compositionally biased region" description="Basic and acidic residues" evidence="1">
    <location>
        <begin position="19"/>
        <end position="32"/>
    </location>
</feature>
<sequence>MMNVHGFSSSDPKMGNLAPREKTDFSLPREKSAQSAGAIASGCVPPGSQSGNAPIAIPLDSPFTDYIINQAARNLDSPAESLVLSYNPNGQNASNLQAVLQRVLGTVVKEDGVVAIVGSDRSFSVEEFRQLSREHGTTFVLSPDGGNTALVIEPNRPDRLDREASIHDGGVHSGCGGVPSIRLSN</sequence>
<evidence type="ECO:0000256" key="1">
    <source>
        <dbReference type="SAM" id="MobiDB-lite"/>
    </source>
</evidence>
<gene>
    <name evidence="3" type="ORF">GA0071312_3188</name>
    <name evidence="2" type="ORF">HLUCCO17_05145</name>
</gene>
<reference evidence="2 4" key="1">
    <citation type="submission" date="2015-09" db="EMBL/GenBank/DDBJ databases">
        <title>Identification and resolution of microdiversity through metagenomic sequencing of parallel consortia.</title>
        <authorList>
            <person name="Nelson W.C."/>
            <person name="Romine M.F."/>
            <person name="Lindemann S.R."/>
        </authorList>
    </citation>
    <scope>NUCLEOTIDE SEQUENCE [LARGE SCALE GENOMIC DNA]</scope>
    <source>
        <strain evidence="2">HL-109</strain>
    </source>
</reference>
<dbReference type="AlphaFoldDB" id="A0A0P8A9V1"/>
<organism evidence="2 4">
    <name type="scientific">Saliniramus fredricksonii</name>
    <dbReference type="NCBI Taxonomy" id="1653334"/>
    <lineage>
        <taxon>Bacteria</taxon>
        <taxon>Pseudomonadati</taxon>
        <taxon>Pseudomonadota</taxon>
        <taxon>Alphaproteobacteria</taxon>
        <taxon>Hyphomicrobiales</taxon>
        <taxon>Salinarimonadaceae</taxon>
        <taxon>Saliniramus</taxon>
    </lineage>
</organism>